<gene>
    <name evidence="1" type="ORF">Vadar_010071</name>
</gene>
<dbReference type="EMBL" id="CM037151">
    <property type="protein sequence ID" value="KAH7842878.1"/>
    <property type="molecule type" value="Genomic_DNA"/>
</dbReference>
<comment type="caution">
    <text evidence="1">The sequence shown here is derived from an EMBL/GenBank/DDBJ whole genome shotgun (WGS) entry which is preliminary data.</text>
</comment>
<evidence type="ECO:0000313" key="1">
    <source>
        <dbReference type="EMBL" id="KAH7842878.1"/>
    </source>
</evidence>
<accession>A0ACB7XPQ8</accession>
<protein>
    <submittedName>
        <fullName evidence="1">Uncharacterized protein</fullName>
    </submittedName>
</protein>
<name>A0ACB7XPQ8_9ERIC</name>
<organism evidence="1 2">
    <name type="scientific">Vaccinium darrowii</name>
    <dbReference type="NCBI Taxonomy" id="229202"/>
    <lineage>
        <taxon>Eukaryota</taxon>
        <taxon>Viridiplantae</taxon>
        <taxon>Streptophyta</taxon>
        <taxon>Embryophyta</taxon>
        <taxon>Tracheophyta</taxon>
        <taxon>Spermatophyta</taxon>
        <taxon>Magnoliopsida</taxon>
        <taxon>eudicotyledons</taxon>
        <taxon>Gunneridae</taxon>
        <taxon>Pentapetalae</taxon>
        <taxon>asterids</taxon>
        <taxon>Ericales</taxon>
        <taxon>Ericaceae</taxon>
        <taxon>Vaccinioideae</taxon>
        <taxon>Vaccinieae</taxon>
        <taxon>Vaccinium</taxon>
    </lineage>
</organism>
<dbReference type="Proteomes" id="UP000828048">
    <property type="component" value="Chromosome 1"/>
</dbReference>
<evidence type="ECO:0000313" key="2">
    <source>
        <dbReference type="Proteomes" id="UP000828048"/>
    </source>
</evidence>
<reference evidence="1 2" key="1">
    <citation type="journal article" date="2021" name="Hortic Res">
        <title>High-quality reference genome and annotation aids understanding of berry development for evergreen blueberry (Vaccinium darrowii).</title>
        <authorList>
            <person name="Yu J."/>
            <person name="Hulse-Kemp A.M."/>
            <person name="Babiker E."/>
            <person name="Staton M."/>
        </authorList>
    </citation>
    <scope>NUCLEOTIDE SEQUENCE [LARGE SCALE GENOMIC DNA]</scope>
    <source>
        <strain evidence="2">cv. NJ 8807/NJ 8810</strain>
        <tissue evidence="1">Young leaf</tissue>
    </source>
</reference>
<proteinExistence type="predicted"/>
<sequence>MNGRDTVLKGGIFGWPELLHTLVKCLESNELNHMEGGMDALSKIPLSLGKDLLSKFFLTNCWIAGSCGFVSVEDQED</sequence>
<keyword evidence="2" id="KW-1185">Reference proteome</keyword>